<dbReference type="EMBL" id="CP113257">
    <property type="protein sequence ID" value="WAE53258.1"/>
    <property type="molecule type" value="Genomic_DNA"/>
</dbReference>
<accession>A0AA47E3G0</accession>
<dbReference type="RefSeq" id="WP_267932103.1">
    <property type="nucleotide sequence ID" value="NZ_CP113257.1"/>
</dbReference>
<proteinExistence type="predicted"/>
<protein>
    <submittedName>
        <fullName evidence="1">DUF2528 family protein</fullName>
    </submittedName>
</protein>
<reference evidence="1" key="1">
    <citation type="submission" date="2022-11" db="EMBL/GenBank/DDBJ databases">
        <title>Genomic of Pseudomonas TF18.</title>
        <authorList>
            <person name="Liu T."/>
        </authorList>
    </citation>
    <scope>NUCLEOTIDE SEQUENCE</scope>
    <source>
        <strain evidence="1">TF18</strain>
    </source>
</reference>
<dbReference type="AlphaFoldDB" id="A0AA47E3G0"/>
<name>A0AA47E3G0_9GAMM</name>
<organism evidence="1 2">
    <name type="scientific">Stutzerimonas frequens</name>
    <dbReference type="NCBI Taxonomy" id="2968969"/>
    <lineage>
        <taxon>Bacteria</taxon>
        <taxon>Pseudomonadati</taxon>
        <taxon>Pseudomonadota</taxon>
        <taxon>Gammaproteobacteria</taxon>
        <taxon>Pseudomonadales</taxon>
        <taxon>Pseudomonadaceae</taxon>
        <taxon>Stutzerimonas</taxon>
    </lineage>
</organism>
<gene>
    <name evidence="1" type="ORF">OSV15_03405</name>
</gene>
<dbReference type="InterPro" id="IPR024252">
    <property type="entry name" value="DUF2528"/>
</dbReference>
<dbReference type="Proteomes" id="UP001164632">
    <property type="component" value="Chromosome"/>
</dbReference>
<evidence type="ECO:0000313" key="1">
    <source>
        <dbReference type="EMBL" id="WAE53258.1"/>
    </source>
</evidence>
<dbReference type="Pfam" id="PF10800">
    <property type="entry name" value="DUF2528"/>
    <property type="match status" value="1"/>
</dbReference>
<evidence type="ECO:0000313" key="2">
    <source>
        <dbReference type="Proteomes" id="UP001164632"/>
    </source>
</evidence>
<sequence length="140" mass="15737">MQNTNIKRYTVSESWKDYSVTLEVNHDILTAERAEEINQFWSGDRYRLQKENGDVVRAVIRLAGQRLIGLMLNEGGTSFTEATNRPFDNPGPIWTEDLHNEEGWGGSEGGPFGWCGIRCIAADVEVPDYHDVELAEVAHG</sequence>